<dbReference type="Gene3D" id="2.60.40.10">
    <property type="entry name" value="Immunoglobulins"/>
    <property type="match status" value="1"/>
</dbReference>
<dbReference type="CDD" id="cd00118">
    <property type="entry name" value="LysM"/>
    <property type="match status" value="1"/>
</dbReference>
<dbReference type="InterPro" id="IPR018392">
    <property type="entry name" value="LysM"/>
</dbReference>
<dbReference type="EMBL" id="JAVDRL010000015">
    <property type="protein sequence ID" value="MDR6533885.1"/>
    <property type="molecule type" value="Genomic_DNA"/>
</dbReference>
<dbReference type="PANTHER" id="PTHR38731">
    <property type="entry name" value="LIPL45-RELATED LIPOPROTEIN-RELATED"/>
    <property type="match status" value="1"/>
</dbReference>
<proteinExistence type="predicted"/>
<reference evidence="3 4" key="1">
    <citation type="submission" date="2023-07" db="EMBL/GenBank/DDBJ databases">
        <title>Sorghum-associated microbial communities from plants grown in Nebraska, USA.</title>
        <authorList>
            <person name="Schachtman D."/>
        </authorList>
    </citation>
    <scope>NUCLEOTIDE SEQUENCE [LARGE SCALE GENOMIC DNA]</scope>
    <source>
        <strain evidence="3 4">DS2154</strain>
    </source>
</reference>
<evidence type="ECO:0000313" key="3">
    <source>
        <dbReference type="EMBL" id="MDR6533885.1"/>
    </source>
</evidence>
<dbReference type="InterPro" id="IPR013783">
    <property type="entry name" value="Ig-like_fold"/>
</dbReference>
<dbReference type="Proteomes" id="UP001262754">
    <property type="component" value="Unassembled WGS sequence"/>
</dbReference>
<evidence type="ECO:0000256" key="1">
    <source>
        <dbReference type="SAM" id="SignalP"/>
    </source>
</evidence>
<feature type="domain" description="FecR protein" evidence="2">
    <location>
        <begin position="133"/>
        <end position="233"/>
    </location>
</feature>
<feature type="chain" id="PRO_5046117456" description="FecR protein domain-containing protein" evidence="1">
    <location>
        <begin position="24"/>
        <end position="455"/>
    </location>
</feature>
<evidence type="ECO:0000259" key="2">
    <source>
        <dbReference type="Pfam" id="PF04773"/>
    </source>
</evidence>
<gene>
    <name evidence="3" type="ORF">J2800_004655</name>
</gene>
<name>A0ABU1N609_9CAUL</name>
<dbReference type="InterPro" id="IPR016930">
    <property type="entry name" value="UCP029644"/>
</dbReference>
<dbReference type="Gene3D" id="3.10.350.10">
    <property type="entry name" value="LysM domain"/>
    <property type="match status" value="1"/>
</dbReference>
<protein>
    <recommendedName>
        <fullName evidence="2">FecR protein domain-containing protein</fullName>
    </recommendedName>
</protein>
<keyword evidence="1" id="KW-0732">Signal</keyword>
<sequence length="455" mass="48117">MILRPSLYALAAVLALASGPALCAPRAAARPAKPAAAPADPPVRYVVRRGDTLFDLGRAYLRKANDYRHVQRANQISRPRAMPVGKTLTIQADLLKTQPIDARLSAFSGKVEIETDGRRVPAEKGMTLREGQRVITGPGAFATFEMEDASRVTLPSNTAMRVVRLRNVVLTNAPQRVFRLDEGRSAIQATPDPNPNARFEVRTPVSISAVRGTEFRVAATEGRAQTEVLKGAVGVGPGEAPPLGPPVPAGFGVTVAPGGTGVSAPVALLPAPTLNAADQNQTDRTVHFAVHPQAGAAGYRLLLSRDAGFVDLFAEATQAEAAADFGPLEDGVYFVRVTALDPAGLEGAPADYSFDRDLDVLEAGAPPVAEASGKHRNFLFRWSAAGGGVRSFRFQLFAGARPAAPIIDQPGLVEPQLTLTDLPPGLYSWRVSATRVKNGVVTEKVAPLQSLTIGR</sequence>
<evidence type="ECO:0000313" key="4">
    <source>
        <dbReference type="Proteomes" id="UP001262754"/>
    </source>
</evidence>
<keyword evidence="4" id="KW-1185">Reference proteome</keyword>
<organism evidence="3 4">
    <name type="scientific">Caulobacter rhizosphaerae</name>
    <dbReference type="NCBI Taxonomy" id="2010972"/>
    <lineage>
        <taxon>Bacteria</taxon>
        <taxon>Pseudomonadati</taxon>
        <taxon>Pseudomonadota</taxon>
        <taxon>Alphaproteobacteria</taxon>
        <taxon>Caulobacterales</taxon>
        <taxon>Caulobacteraceae</taxon>
        <taxon>Caulobacter</taxon>
    </lineage>
</organism>
<dbReference type="InterPro" id="IPR036779">
    <property type="entry name" value="LysM_dom_sf"/>
</dbReference>
<dbReference type="PIRSF" id="PIRSF029644">
    <property type="entry name" value="UCP029644"/>
    <property type="match status" value="1"/>
</dbReference>
<dbReference type="Pfam" id="PF04773">
    <property type="entry name" value="FecR"/>
    <property type="match status" value="1"/>
</dbReference>
<feature type="signal peptide" evidence="1">
    <location>
        <begin position="1"/>
        <end position="23"/>
    </location>
</feature>
<comment type="caution">
    <text evidence="3">The sequence shown here is derived from an EMBL/GenBank/DDBJ whole genome shotgun (WGS) entry which is preliminary data.</text>
</comment>
<dbReference type="RefSeq" id="WP_310034911.1">
    <property type="nucleotide sequence ID" value="NZ_JAVDRL010000015.1"/>
</dbReference>
<accession>A0ABU1N609</accession>
<dbReference type="InterPro" id="IPR006860">
    <property type="entry name" value="FecR"/>
</dbReference>
<dbReference type="Gene3D" id="2.60.120.1440">
    <property type="match status" value="1"/>
</dbReference>